<keyword evidence="3" id="KW-0547">Nucleotide-binding</keyword>
<evidence type="ECO:0000313" key="15">
    <source>
        <dbReference type="EMBL" id="WYW55691.1"/>
    </source>
</evidence>
<comment type="catalytic activity">
    <reaction evidence="9">
        <text>Couples ATP hydrolysis with the unwinding of duplex DNA by translocating in the 3'-5' direction.</text>
        <dbReference type="EC" id="5.6.2.4"/>
    </reaction>
</comment>
<dbReference type="InterPro" id="IPR036388">
    <property type="entry name" value="WH-like_DNA-bd_sf"/>
</dbReference>
<keyword evidence="6" id="KW-0067">ATP-binding</keyword>
<evidence type="ECO:0000256" key="10">
    <source>
        <dbReference type="ARBA" id="ARBA00034808"/>
    </source>
</evidence>
<dbReference type="Proteomes" id="UP001491088">
    <property type="component" value="Chromosome"/>
</dbReference>
<dbReference type="Pfam" id="PF16124">
    <property type="entry name" value="RecQ_Zn_bind"/>
    <property type="match status" value="1"/>
</dbReference>
<evidence type="ECO:0000256" key="8">
    <source>
        <dbReference type="ARBA" id="ARBA00023235"/>
    </source>
</evidence>
<dbReference type="SMART" id="SM00490">
    <property type="entry name" value="HELICc"/>
    <property type="match status" value="1"/>
</dbReference>
<dbReference type="NCBIfam" id="TIGR00614">
    <property type="entry name" value="recQ_fam"/>
    <property type="match status" value="1"/>
</dbReference>
<evidence type="ECO:0000259" key="14">
    <source>
        <dbReference type="PROSITE" id="PS51194"/>
    </source>
</evidence>
<dbReference type="InterPro" id="IPR004589">
    <property type="entry name" value="DNA_helicase_ATP-dep_RecQ"/>
</dbReference>
<dbReference type="InterPro" id="IPR001650">
    <property type="entry name" value="Helicase_C-like"/>
</dbReference>
<keyword evidence="2" id="KW-0479">Metal-binding</keyword>
<evidence type="ECO:0000256" key="12">
    <source>
        <dbReference type="ARBA" id="ARBA00044550"/>
    </source>
</evidence>
<accession>A0ABZ2TRE7</accession>
<evidence type="ECO:0000256" key="5">
    <source>
        <dbReference type="ARBA" id="ARBA00022806"/>
    </source>
</evidence>
<dbReference type="Gene3D" id="3.40.50.300">
    <property type="entry name" value="P-loop containing nucleotide triphosphate hydrolases"/>
    <property type="match status" value="2"/>
</dbReference>
<dbReference type="PANTHER" id="PTHR13710">
    <property type="entry name" value="DNA HELICASE RECQ FAMILY MEMBER"/>
    <property type="match status" value="1"/>
</dbReference>
<evidence type="ECO:0000256" key="3">
    <source>
        <dbReference type="ARBA" id="ARBA00022741"/>
    </source>
</evidence>
<feature type="domain" description="Helicase C-terminal" evidence="14">
    <location>
        <begin position="218"/>
        <end position="372"/>
    </location>
</feature>
<evidence type="ECO:0000256" key="6">
    <source>
        <dbReference type="ARBA" id="ARBA00022840"/>
    </source>
</evidence>
<dbReference type="PROSITE" id="PS51192">
    <property type="entry name" value="HELICASE_ATP_BIND_1"/>
    <property type="match status" value="1"/>
</dbReference>
<dbReference type="Pfam" id="PF00271">
    <property type="entry name" value="Helicase_C"/>
    <property type="match status" value="1"/>
</dbReference>
<keyword evidence="7" id="KW-0238">DNA-binding</keyword>
<comment type="similarity">
    <text evidence="1">Belongs to the helicase family. RecQ subfamily.</text>
</comment>
<dbReference type="Pfam" id="PF00270">
    <property type="entry name" value="DEAD"/>
    <property type="match status" value="1"/>
</dbReference>
<evidence type="ECO:0000256" key="7">
    <source>
        <dbReference type="ARBA" id="ARBA00023125"/>
    </source>
</evidence>
<evidence type="ECO:0000256" key="4">
    <source>
        <dbReference type="ARBA" id="ARBA00022801"/>
    </source>
</evidence>
<dbReference type="EC" id="5.6.2.4" evidence="10"/>
<evidence type="ECO:0000313" key="16">
    <source>
        <dbReference type="Proteomes" id="UP001491088"/>
    </source>
</evidence>
<evidence type="ECO:0000256" key="1">
    <source>
        <dbReference type="ARBA" id="ARBA00005446"/>
    </source>
</evidence>
<dbReference type="Gene3D" id="1.10.10.10">
    <property type="entry name" value="Winged helix-like DNA-binding domain superfamily/Winged helix DNA-binding domain"/>
    <property type="match status" value="1"/>
</dbReference>
<keyword evidence="4" id="KW-0378">Hydrolase</keyword>
<organism evidence="15 16">
    <name type="scientific">Polaribacter marinaquae</name>
    <dbReference type="NCBI Taxonomy" id="1642819"/>
    <lineage>
        <taxon>Bacteria</taxon>
        <taxon>Pseudomonadati</taxon>
        <taxon>Bacteroidota</taxon>
        <taxon>Flavobacteriia</taxon>
        <taxon>Flavobacteriales</taxon>
        <taxon>Flavobacteriaceae</taxon>
    </lineage>
</organism>
<dbReference type="SUPFAM" id="SSF52540">
    <property type="entry name" value="P-loop containing nucleoside triphosphate hydrolases"/>
    <property type="match status" value="1"/>
</dbReference>
<dbReference type="PANTHER" id="PTHR13710:SF105">
    <property type="entry name" value="ATP-DEPENDENT DNA HELICASE Q1"/>
    <property type="match status" value="1"/>
</dbReference>
<keyword evidence="8" id="KW-0413">Isomerase</keyword>
<dbReference type="InterPro" id="IPR027417">
    <property type="entry name" value="P-loop_NTPase"/>
</dbReference>
<dbReference type="InterPro" id="IPR014001">
    <property type="entry name" value="Helicase_ATP-bd"/>
</dbReference>
<dbReference type="InterPro" id="IPR032284">
    <property type="entry name" value="RecQ_Zn-bd"/>
</dbReference>
<dbReference type="SMART" id="SM00487">
    <property type="entry name" value="DEXDc"/>
    <property type="match status" value="1"/>
</dbReference>
<keyword evidence="5 15" id="KW-0347">Helicase</keyword>
<keyword evidence="16" id="KW-1185">Reference proteome</keyword>
<evidence type="ECO:0000256" key="11">
    <source>
        <dbReference type="ARBA" id="ARBA00044535"/>
    </source>
</evidence>
<evidence type="ECO:0000256" key="9">
    <source>
        <dbReference type="ARBA" id="ARBA00034617"/>
    </source>
</evidence>
<proteinExistence type="inferred from homology"/>
<evidence type="ECO:0000256" key="2">
    <source>
        <dbReference type="ARBA" id="ARBA00022723"/>
    </source>
</evidence>
<evidence type="ECO:0000259" key="13">
    <source>
        <dbReference type="PROSITE" id="PS51192"/>
    </source>
</evidence>
<dbReference type="EMBL" id="CP150496">
    <property type="protein sequence ID" value="WYW55691.1"/>
    <property type="molecule type" value="Genomic_DNA"/>
</dbReference>
<name>A0ABZ2TRE7_9FLAO</name>
<sequence>MMLSPENILKKYWGFTSFRAPQKEIISAVLNNKDTIALLPTGGGKSICFQVPALVKEGVCIVVSPLIALMQDQVENLKQKNIKAITIPTGSQQDEIVTLFDKIKFGKVKFLYISPERLQSSLIQQKIKELNVNLVAIDEAHCISEWGHDFRPSYRNIKVLKEILPEVGFIALTATANKKVLLDIETNLELNNTLLFKKSFFRENLAYQVFKIEDKLERLTSIFRKTKTPAIVYVNSRKKTEEISNFLNAKNFKSTFYHAGLTVIDKEKAFNNWMLEKTPIIVATNAFGMGIDKPNVGLVIHLNLPNSLENYVQETGRAGRNEKKSFGVLLYSEHDIYLHQKQIENSIPSILEIKEVHKKLYQQFRIALGEISEEVYAFNFYEFCKKYNLQVLKTDAILKLLVNYGIIELNSSFNKKSTLKVTASHYSILNFSNNNNSLKNFINVLLRTYGGLFEDEIKINEFFIAKKAGITSNKVIQNLELLEQQQLLVYNQSNENAALNFLMPREDDKTINRYSKEIKQFLFLKEEKAKNFIAFIKNNKVCRSKQLLAYFDEIKQENCGICDVCLAIKKKQTKNLSEDIIELLNPNKQLSSKEITNFLNAKEKDILIHLQTLLAEDKLILNNLNKFQLKI</sequence>
<gene>
    <name evidence="15" type="ORF">WG950_00240</name>
</gene>
<feature type="domain" description="Helicase ATP-binding" evidence="13">
    <location>
        <begin position="26"/>
        <end position="194"/>
    </location>
</feature>
<dbReference type="CDD" id="cd17920">
    <property type="entry name" value="DEXHc_RecQ"/>
    <property type="match status" value="1"/>
</dbReference>
<protein>
    <recommendedName>
        <fullName evidence="11">ATP-dependent DNA helicase RecQ</fullName>
        <ecNumber evidence="10">5.6.2.4</ecNumber>
    </recommendedName>
    <alternativeName>
        <fullName evidence="12">DNA 3'-5' helicase RecQ</fullName>
    </alternativeName>
</protein>
<dbReference type="RefSeq" id="WP_340933289.1">
    <property type="nucleotide sequence ID" value="NZ_CP150496.1"/>
</dbReference>
<dbReference type="GO" id="GO:0004386">
    <property type="term" value="F:helicase activity"/>
    <property type="evidence" value="ECO:0007669"/>
    <property type="project" value="UniProtKB-KW"/>
</dbReference>
<dbReference type="PROSITE" id="PS51194">
    <property type="entry name" value="HELICASE_CTER"/>
    <property type="match status" value="1"/>
</dbReference>
<dbReference type="InterPro" id="IPR011545">
    <property type="entry name" value="DEAD/DEAH_box_helicase_dom"/>
</dbReference>
<reference evidence="15 16" key="1">
    <citation type="submission" date="2024-03" db="EMBL/GenBank/DDBJ databases">
        <authorList>
            <person name="Cao K."/>
        </authorList>
    </citation>
    <scope>NUCLEOTIDE SEQUENCE [LARGE SCALE GENOMIC DNA]</scope>
    <source>
        <strain evidence="15 16">MCCC 1K00696</strain>
    </source>
</reference>